<name>A0A4D9CX23_9STRA</name>
<evidence type="ECO:0000313" key="1">
    <source>
        <dbReference type="EMBL" id="TFJ83832.1"/>
    </source>
</evidence>
<gene>
    <name evidence="1" type="ORF">NSK_004931</name>
</gene>
<dbReference type="Proteomes" id="UP000355283">
    <property type="component" value="Unassembled WGS sequence"/>
</dbReference>
<accession>A0A4D9CX23</accession>
<sequence length="246" mass="27419">MLRLALRPGDADTFMNRIVGCGLLMLTIVQGYNLGGKSTINRLGSRQIQRQNIFTSYSASSNNFYSSSFQPLGAPPRSIEQEEGFSLGLQAEKSGGQFEEYVVNVSKPLGVAVEEAGDGSGMVYVVEANEKAHAAGVEVGDVIVGCSFIFDDSYLVNVTGKGVERVESLIRSRGPDYVCLRLRKGCDYHLLEREDLDARRETYDDEATLEPEEQEARWIRRAESIFIDEWGWQTPEGEGDEEQENW</sequence>
<organism evidence="1 2">
    <name type="scientific">Nannochloropsis salina CCMP1776</name>
    <dbReference type="NCBI Taxonomy" id="1027361"/>
    <lineage>
        <taxon>Eukaryota</taxon>
        <taxon>Sar</taxon>
        <taxon>Stramenopiles</taxon>
        <taxon>Ochrophyta</taxon>
        <taxon>Eustigmatophyceae</taxon>
        <taxon>Eustigmatales</taxon>
        <taxon>Monodopsidaceae</taxon>
        <taxon>Microchloropsis</taxon>
        <taxon>Microchloropsis salina</taxon>
    </lineage>
</organism>
<keyword evidence="2" id="KW-1185">Reference proteome</keyword>
<evidence type="ECO:0000313" key="2">
    <source>
        <dbReference type="Proteomes" id="UP000355283"/>
    </source>
</evidence>
<reference evidence="1 2" key="1">
    <citation type="submission" date="2019-01" db="EMBL/GenBank/DDBJ databases">
        <title>Nuclear Genome Assembly of the Microalgal Biofuel strain Nannochloropsis salina CCMP1776.</title>
        <authorList>
            <person name="Hovde B."/>
        </authorList>
    </citation>
    <scope>NUCLEOTIDE SEQUENCE [LARGE SCALE GENOMIC DNA]</scope>
    <source>
        <strain evidence="1 2">CCMP1776</strain>
    </source>
</reference>
<protein>
    <recommendedName>
        <fullName evidence="3">PDZ domain-containing protein</fullName>
    </recommendedName>
</protein>
<proteinExistence type="predicted"/>
<evidence type="ECO:0008006" key="3">
    <source>
        <dbReference type="Google" id="ProtNLM"/>
    </source>
</evidence>
<comment type="caution">
    <text evidence="1">The sequence shown here is derived from an EMBL/GenBank/DDBJ whole genome shotgun (WGS) entry which is preliminary data.</text>
</comment>
<dbReference type="AlphaFoldDB" id="A0A4D9CX23"/>
<dbReference type="EMBL" id="SDOX01000021">
    <property type="protein sequence ID" value="TFJ83832.1"/>
    <property type="molecule type" value="Genomic_DNA"/>
</dbReference>
<dbReference type="OrthoDB" id="206585at2759"/>